<evidence type="ECO:0000256" key="1">
    <source>
        <dbReference type="SAM" id="SignalP"/>
    </source>
</evidence>
<organism evidence="2 3">
    <name type="scientific">Pyramidobacter porci</name>
    <dbReference type="NCBI Taxonomy" id="2605789"/>
    <lineage>
        <taxon>Bacteria</taxon>
        <taxon>Thermotogati</taxon>
        <taxon>Synergistota</taxon>
        <taxon>Synergistia</taxon>
        <taxon>Synergistales</taxon>
        <taxon>Dethiosulfovibrionaceae</taxon>
        <taxon>Pyramidobacter</taxon>
    </lineage>
</organism>
<protein>
    <submittedName>
        <fullName evidence="2">Uncharacterized protein</fullName>
    </submittedName>
</protein>
<feature type="signal peptide" evidence="1">
    <location>
        <begin position="1"/>
        <end position="24"/>
    </location>
</feature>
<comment type="caution">
    <text evidence="2">The sequence shown here is derived from an EMBL/GenBank/DDBJ whole genome shotgun (WGS) entry which is preliminary data.</text>
</comment>
<proteinExistence type="predicted"/>
<name>A0A6L5YBQ2_9BACT</name>
<keyword evidence="1" id="KW-0732">Signal</keyword>
<evidence type="ECO:0000313" key="2">
    <source>
        <dbReference type="EMBL" id="MST55754.1"/>
    </source>
</evidence>
<dbReference type="EMBL" id="VUNH01000006">
    <property type="protein sequence ID" value="MST55754.1"/>
    <property type="molecule type" value="Genomic_DNA"/>
</dbReference>
<sequence length="98" mass="10494">MKKKRILNLAVCLFLALSVLCSVAYLFIEAVHDCHGHGCPVCAQMDECVKALAGFAVGAAAAYFYAARYAGAACASVQRKSLRRENVTLVALKVKLSN</sequence>
<dbReference type="RefSeq" id="WP_154528845.1">
    <property type="nucleotide sequence ID" value="NZ_VUNH01000006.1"/>
</dbReference>
<keyword evidence="3" id="KW-1185">Reference proteome</keyword>
<dbReference type="Proteomes" id="UP000473699">
    <property type="component" value="Unassembled WGS sequence"/>
</dbReference>
<feature type="chain" id="PRO_5026846082" evidence="1">
    <location>
        <begin position="25"/>
        <end position="98"/>
    </location>
</feature>
<reference evidence="2 3" key="1">
    <citation type="submission" date="2019-08" db="EMBL/GenBank/DDBJ databases">
        <title>In-depth cultivation of the pig gut microbiome towards novel bacterial diversity and tailored functional studies.</title>
        <authorList>
            <person name="Wylensek D."/>
            <person name="Hitch T.C.A."/>
            <person name="Clavel T."/>
        </authorList>
    </citation>
    <scope>NUCLEOTIDE SEQUENCE [LARGE SCALE GENOMIC DNA]</scope>
    <source>
        <strain evidence="2 3">SM-530-WT-4B</strain>
    </source>
</reference>
<accession>A0A6L5YBQ2</accession>
<dbReference type="AlphaFoldDB" id="A0A6L5YBQ2"/>
<evidence type="ECO:0000313" key="3">
    <source>
        <dbReference type="Proteomes" id="UP000473699"/>
    </source>
</evidence>
<gene>
    <name evidence="2" type="ORF">FYJ74_06880</name>
</gene>